<name>A0A015YLY3_BACFG</name>
<proteinExistence type="predicted"/>
<protein>
    <submittedName>
        <fullName evidence="4">FecR family protein</fullName>
    </submittedName>
</protein>
<accession>A0A015YLY3</accession>
<evidence type="ECO:0000259" key="3">
    <source>
        <dbReference type="Pfam" id="PF16344"/>
    </source>
</evidence>
<feature type="domain" description="FecR protein" evidence="2">
    <location>
        <begin position="107"/>
        <end position="202"/>
    </location>
</feature>
<dbReference type="Proteomes" id="UP000022272">
    <property type="component" value="Unassembled WGS sequence"/>
</dbReference>
<dbReference type="InterPro" id="IPR032508">
    <property type="entry name" value="FecR_C"/>
</dbReference>
<dbReference type="Pfam" id="PF04773">
    <property type="entry name" value="FecR"/>
    <property type="match status" value="1"/>
</dbReference>
<sequence length="318" mass="37078">MDDELLIAYFKGEVSDEETQRITEWIEAEIEHQRYYQQLCRLFEMSYWIEDMPEQTEVALPQKAKILPWKHYAISFMKVAAIFVLGFALHFFLNRQTTTTHHELQHQIHVPTGQHVEIMLADGSKVWLNSGSTLTFPSKFNGKKRLVELDGEGFFEVKSDKEHPFIVSTSKYQVKAVGTSFNVYDYQDSPQFEAALLNGKVEVTTNAKKSSAVILTPNQRAALCQGVLKVKPIENTNNYLWRKGILYFNEPLLEVFDKLQEYYDVEFQIRNTSLTRKSPYCTGKFRAKDGLEHIIRVLKETNHFDYQIDYENKKIIIL</sequence>
<dbReference type="Pfam" id="PF16344">
    <property type="entry name" value="FecR_C"/>
    <property type="match status" value="1"/>
</dbReference>
<dbReference type="RefSeq" id="WP_005800310.1">
    <property type="nucleotide sequence ID" value="NZ_JGDM01000028.1"/>
</dbReference>
<keyword evidence="1" id="KW-0812">Transmembrane</keyword>
<reference evidence="4 5" key="1">
    <citation type="submission" date="2014-02" db="EMBL/GenBank/DDBJ databases">
        <authorList>
            <person name="Sears C."/>
            <person name="Carroll K."/>
            <person name="Sack B.R."/>
            <person name="Qadri F."/>
            <person name="Myers L.L."/>
            <person name="Chung G.-T."/>
            <person name="Escheverria P."/>
            <person name="Fraser C.M."/>
            <person name="Sadzewicz L."/>
            <person name="Shefchek K.A."/>
            <person name="Tallon L."/>
            <person name="Das S.P."/>
            <person name="Daugherty S."/>
            <person name="Mongodin E.F."/>
        </authorList>
    </citation>
    <scope>NUCLEOTIDE SEQUENCE [LARGE SCALE GENOMIC DNA]</scope>
    <source>
        <strain evidence="4 5">2-F-2 #4</strain>
    </source>
</reference>
<gene>
    <name evidence="4" type="ORF">M076_1524</name>
</gene>
<evidence type="ECO:0000256" key="1">
    <source>
        <dbReference type="SAM" id="Phobius"/>
    </source>
</evidence>
<dbReference type="PANTHER" id="PTHR30273">
    <property type="entry name" value="PERIPLASMIC SIGNAL SENSOR AND SIGMA FACTOR ACTIVATOR FECR-RELATED"/>
    <property type="match status" value="1"/>
</dbReference>
<feature type="transmembrane region" description="Helical" evidence="1">
    <location>
        <begin position="72"/>
        <end position="93"/>
    </location>
</feature>
<dbReference type="AlphaFoldDB" id="A0A015YLY3"/>
<dbReference type="Gene3D" id="2.60.120.1440">
    <property type="match status" value="1"/>
</dbReference>
<evidence type="ECO:0000259" key="2">
    <source>
        <dbReference type="Pfam" id="PF04773"/>
    </source>
</evidence>
<dbReference type="GO" id="GO:0016989">
    <property type="term" value="F:sigma factor antagonist activity"/>
    <property type="evidence" value="ECO:0007669"/>
    <property type="project" value="TreeGrafter"/>
</dbReference>
<dbReference type="Gene3D" id="3.55.50.30">
    <property type="match status" value="1"/>
</dbReference>
<keyword evidence="1" id="KW-0472">Membrane</keyword>
<dbReference type="PATRIC" id="fig|1339280.3.peg.1468"/>
<evidence type="ECO:0000313" key="5">
    <source>
        <dbReference type="Proteomes" id="UP000022272"/>
    </source>
</evidence>
<dbReference type="PIRSF" id="PIRSF018266">
    <property type="entry name" value="FecR"/>
    <property type="match status" value="1"/>
</dbReference>
<dbReference type="FunFam" id="2.60.120.1440:FF:000001">
    <property type="entry name" value="Putative anti-sigma factor"/>
    <property type="match status" value="1"/>
</dbReference>
<dbReference type="InterPro" id="IPR012373">
    <property type="entry name" value="Ferrdict_sens_TM"/>
</dbReference>
<organism evidence="4 5">
    <name type="scientific">Bacteroides fragilis str. 2-F-2 #4</name>
    <dbReference type="NCBI Taxonomy" id="1339280"/>
    <lineage>
        <taxon>Bacteria</taxon>
        <taxon>Pseudomonadati</taxon>
        <taxon>Bacteroidota</taxon>
        <taxon>Bacteroidia</taxon>
        <taxon>Bacteroidales</taxon>
        <taxon>Bacteroidaceae</taxon>
        <taxon>Bacteroides</taxon>
    </lineage>
</organism>
<keyword evidence="1" id="KW-1133">Transmembrane helix</keyword>
<dbReference type="EMBL" id="JGDM01000028">
    <property type="protein sequence ID" value="EXZ45313.1"/>
    <property type="molecule type" value="Genomic_DNA"/>
</dbReference>
<evidence type="ECO:0000313" key="4">
    <source>
        <dbReference type="EMBL" id="EXZ45313.1"/>
    </source>
</evidence>
<dbReference type="InterPro" id="IPR006860">
    <property type="entry name" value="FecR"/>
</dbReference>
<dbReference type="PANTHER" id="PTHR30273:SF2">
    <property type="entry name" value="PROTEIN FECR"/>
    <property type="match status" value="1"/>
</dbReference>
<feature type="domain" description="Protein FecR C-terminal" evidence="3">
    <location>
        <begin position="249"/>
        <end position="317"/>
    </location>
</feature>
<comment type="caution">
    <text evidence="4">The sequence shown here is derived from an EMBL/GenBank/DDBJ whole genome shotgun (WGS) entry which is preliminary data.</text>
</comment>